<dbReference type="Pfam" id="PF04405">
    <property type="entry name" value="ScdA_N"/>
    <property type="match status" value="1"/>
</dbReference>
<accession>A0A3R7FSY0</accession>
<evidence type="ECO:0000313" key="7">
    <source>
        <dbReference type="EMBL" id="RKD88086.1"/>
    </source>
</evidence>
<keyword evidence="3" id="KW-0479">Metal-binding</keyword>
<dbReference type="Proteomes" id="UP000283805">
    <property type="component" value="Unassembled WGS sequence"/>
</dbReference>
<keyword evidence="2" id="KW-0963">Cytoplasm</keyword>
<evidence type="ECO:0000256" key="4">
    <source>
        <dbReference type="ARBA" id="ARBA00023004"/>
    </source>
</evidence>
<keyword evidence="8" id="KW-1185">Reference proteome</keyword>
<evidence type="ECO:0000259" key="6">
    <source>
        <dbReference type="Pfam" id="PF01814"/>
    </source>
</evidence>
<gene>
    <name evidence="7" type="ORF">ATJ93_4402</name>
</gene>
<dbReference type="PANTHER" id="PTHR36438">
    <property type="entry name" value="IRON-SULFUR CLUSTER REPAIR PROTEIN YTFE"/>
    <property type="match status" value="1"/>
</dbReference>
<dbReference type="RefSeq" id="WP_120246709.1">
    <property type="nucleotide sequence ID" value="NZ_RAPO01000006.1"/>
</dbReference>
<evidence type="ECO:0000256" key="2">
    <source>
        <dbReference type="ARBA" id="ARBA00022490"/>
    </source>
</evidence>
<dbReference type="InterPro" id="IPR012312">
    <property type="entry name" value="Hemerythrin-like"/>
</dbReference>
<keyword evidence="5" id="KW-0175">Coiled coil</keyword>
<comment type="subcellular location">
    <subcellularLocation>
        <location evidence="1">Cytoplasm</location>
    </subcellularLocation>
</comment>
<reference evidence="7 8" key="1">
    <citation type="submission" date="2018-09" db="EMBL/GenBank/DDBJ databases">
        <title>Genomic Encyclopedia of Archaeal and Bacterial Type Strains, Phase II (KMG-II): from individual species to whole genera.</title>
        <authorList>
            <person name="Goeker M."/>
        </authorList>
    </citation>
    <scope>NUCLEOTIDE SEQUENCE [LARGE SCALE GENOMIC DNA]</scope>
    <source>
        <strain evidence="7 8">DSM 13151</strain>
    </source>
</reference>
<sequence length="240" mass="27131">MESVQIDPDAQLGELVASNPEYARVFESLDIDYCCGGATSLATACEEADLALERVAERLDAAEAADDGASDREYEWDSPTQLANVIVWDHHRPLRRNLPDLEALVEKVADVHGDSHPELRDVEREVTALVDDMFHHIDDEEQNAFPIVKKLDTGTELTAAERAHIEDEIEHLEEEHAETADRLERINDLTDGYAVPEDACASYRSMLERLEALERETHMHVHRENNVLFPKAEALLAERR</sequence>
<dbReference type="PANTHER" id="PTHR36438:SF1">
    <property type="entry name" value="IRON-SULFUR CLUSTER REPAIR PROTEIN YTFE"/>
    <property type="match status" value="1"/>
</dbReference>
<dbReference type="Gene3D" id="1.20.120.520">
    <property type="entry name" value="nmb1532 protein domain like"/>
    <property type="match status" value="1"/>
</dbReference>
<dbReference type="AlphaFoldDB" id="A0A3R7FSY0"/>
<dbReference type="GO" id="GO:0046872">
    <property type="term" value="F:metal ion binding"/>
    <property type="evidence" value="ECO:0007669"/>
    <property type="project" value="UniProtKB-KW"/>
</dbReference>
<evidence type="ECO:0000256" key="5">
    <source>
        <dbReference type="SAM" id="Coils"/>
    </source>
</evidence>
<dbReference type="InterPro" id="IPR019903">
    <property type="entry name" value="RIC_family"/>
</dbReference>
<dbReference type="EMBL" id="RAPO01000006">
    <property type="protein sequence ID" value="RKD88086.1"/>
    <property type="molecule type" value="Genomic_DNA"/>
</dbReference>
<evidence type="ECO:0000256" key="3">
    <source>
        <dbReference type="ARBA" id="ARBA00022723"/>
    </source>
</evidence>
<evidence type="ECO:0000256" key="1">
    <source>
        <dbReference type="ARBA" id="ARBA00004496"/>
    </source>
</evidence>
<proteinExistence type="predicted"/>
<dbReference type="Pfam" id="PF01814">
    <property type="entry name" value="Hemerythrin"/>
    <property type="match status" value="1"/>
</dbReference>
<dbReference type="GO" id="GO:0005737">
    <property type="term" value="C:cytoplasm"/>
    <property type="evidence" value="ECO:0007669"/>
    <property type="project" value="UniProtKB-SubCell"/>
</dbReference>
<evidence type="ECO:0000313" key="8">
    <source>
        <dbReference type="Proteomes" id="UP000283805"/>
    </source>
</evidence>
<dbReference type="NCBIfam" id="TIGR03652">
    <property type="entry name" value="FeS_repair_RIC"/>
    <property type="match status" value="1"/>
</dbReference>
<name>A0A3R7FSY0_9EURY</name>
<organism evidence="7 8">
    <name type="scientific">Halopiger aswanensis</name>
    <dbReference type="NCBI Taxonomy" id="148449"/>
    <lineage>
        <taxon>Archaea</taxon>
        <taxon>Methanobacteriati</taxon>
        <taxon>Methanobacteriota</taxon>
        <taxon>Stenosarchaea group</taxon>
        <taxon>Halobacteria</taxon>
        <taxon>Halobacteriales</taxon>
        <taxon>Natrialbaceae</taxon>
        <taxon>Halopiger</taxon>
    </lineage>
</organism>
<feature type="coiled-coil region" evidence="5">
    <location>
        <begin position="155"/>
        <end position="189"/>
    </location>
</feature>
<dbReference type="OrthoDB" id="105876at2157"/>
<comment type="caution">
    <text evidence="7">The sequence shown here is derived from an EMBL/GenBank/DDBJ whole genome shotgun (WGS) entry which is preliminary data.</text>
</comment>
<feature type="domain" description="Hemerythrin-like" evidence="6">
    <location>
        <begin position="86"/>
        <end position="232"/>
    </location>
</feature>
<protein>
    <submittedName>
        <fullName evidence="7">Regulator of cell morphogenesis and NO signaling</fullName>
    </submittedName>
</protein>
<keyword evidence="4" id="KW-0408">Iron</keyword>